<name>A0A450YYN0_9GAMM</name>
<evidence type="ECO:0000313" key="2">
    <source>
        <dbReference type="EMBL" id="VFK46633.1"/>
    </source>
</evidence>
<dbReference type="EMBL" id="CAADFR010000037">
    <property type="protein sequence ID" value="VFK39351.1"/>
    <property type="molecule type" value="Genomic_DNA"/>
</dbReference>
<sequence>MKDERTGNRSGLDSGTDWEKLRAMTDNHIHAAFYRIGWRCHANG</sequence>
<evidence type="ECO:0000313" key="3">
    <source>
        <dbReference type="EMBL" id="VFK80089.1"/>
    </source>
</evidence>
<evidence type="ECO:0000313" key="1">
    <source>
        <dbReference type="EMBL" id="VFK39351.1"/>
    </source>
</evidence>
<dbReference type="EMBL" id="CAADHB010000084">
    <property type="protein sequence ID" value="VFK80089.1"/>
    <property type="molecule type" value="Genomic_DNA"/>
</dbReference>
<reference evidence="2" key="1">
    <citation type="submission" date="2019-02" db="EMBL/GenBank/DDBJ databases">
        <authorList>
            <person name="Gruber-Vodicka R. H."/>
            <person name="Seah K. B. B."/>
        </authorList>
    </citation>
    <scope>NUCLEOTIDE SEQUENCE</scope>
    <source>
        <strain evidence="3">BECK_S127</strain>
        <strain evidence="2">BECK_S1320</strain>
        <strain evidence="1">BECK_S1321</strain>
    </source>
</reference>
<gene>
    <name evidence="3" type="ORF">BECKSD772D_GA0070982_108412</name>
    <name evidence="2" type="ORF">BECKSD772E_GA0070983_107712</name>
    <name evidence="1" type="ORF">BECKSD772F_GA0070984_103712</name>
</gene>
<accession>A0A450YYN0</accession>
<dbReference type="AlphaFoldDB" id="A0A450YYN0"/>
<proteinExistence type="predicted"/>
<organism evidence="2">
    <name type="scientific">Candidatus Kentrum sp. SD</name>
    <dbReference type="NCBI Taxonomy" id="2126332"/>
    <lineage>
        <taxon>Bacteria</taxon>
        <taxon>Pseudomonadati</taxon>
        <taxon>Pseudomonadota</taxon>
        <taxon>Gammaproteobacteria</taxon>
        <taxon>Candidatus Kentrum</taxon>
    </lineage>
</organism>
<protein>
    <submittedName>
        <fullName evidence="2">Uncharacterized protein</fullName>
    </submittedName>
</protein>
<dbReference type="EMBL" id="CAADFU010000077">
    <property type="protein sequence ID" value="VFK46633.1"/>
    <property type="molecule type" value="Genomic_DNA"/>
</dbReference>